<dbReference type="STRING" id="290397.Adeh_0558"/>
<proteinExistence type="predicted"/>
<dbReference type="KEGG" id="ade:Adeh_0558"/>
<name>Q2INE9_ANADE</name>
<dbReference type="AlphaFoldDB" id="Q2INE9"/>
<sequence length="214" mass="21865">MIHEPLSLLALAVLALTSPSSAAAADADVVARARARESAQLAELARSPVRVEAEGRASGGRRSREIAWTREITYAPDGTVQVRQLSGSGAGARGGRAFQLLGPLTLAPFSVPGAHIAVRPSPGPGGSVLVEVRSPAGAISAVVVEVDPATGAKRALEVVPGGGEGGRVSEARARITFDEDGAIARLESHAEIEGRRGAGTVEVRGHRVASAPQR</sequence>
<keyword evidence="1" id="KW-0732">Signal</keyword>
<evidence type="ECO:0000313" key="2">
    <source>
        <dbReference type="EMBL" id="ABC80334.1"/>
    </source>
</evidence>
<dbReference type="HOGENOM" id="CLU_1275512_0_0_7"/>
<dbReference type="OrthoDB" id="9974364at2"/>
<evidence type="ECO:0008006" key="4">
    <source>
        <dbReference type="Google" id="ProtNLM"/>
    </source>
</evidence>
<gene>
    <name evidence="2" type="ordered locus">Adeh_0558</name>
</gene>
<evidence type="ECO:0000256" key="1">
    <source>
        <dbReference type="SAM" id="SignalP"/>
    </source>
</evidence>
<evidence type="ECO:0000313" key="3">
    <source>
        <dbReference type="Proteomes" id="UP000001935"/>
    </source>
</evidence>
<dbReference type="EMBL" id="CP000251">
    <property type="protein sequence ID" value="ABC80334.1"/>
    <property type="molecule type" value="Genomic_DNA"/>
</dbReference>
<reference evidence="2 3" key="1">
    <citation type="submission" date="2006-01" db="EMBL/GenBank/DDBJ databases">
        <title>Complete sequence of Anaeromyxobacter dehalogenans 2CP-C.</title>
        <authorList>
            <consortium name="US DOE Joint Genome Institute"/>
            <person name="Copeland A."/>
            <person name="Lucas S."/>
            <person name="Lapidus A."/>
            <person name="Barry K."/>
            <person name="Detter J.C."/>
            <person name="Glavina T."/>
            <person name="Hammon N."/>
            <person name="Israni S."/>
            <person name="Pitluck S."/>
            <person name="Brettin T."/>
            <person name="Bruce D."/>
            <person name="Han C."/>
            <person name="Tapia R."/>
            <person name="Gilna P."/>
            <person name="Kiss H."/>
            <person name="Schmutz J."/>
            <person name="Larimer F."/>
            <person name="Land M."/>
            <person name="Kyrpides N."/>
            <person name="Anderson I."/>
            <person name="Sanford R.A."/>
            <person name="Ritalahti K.M."/>
            <person name="Thomas H.S."/>
            <person name="Kirby J.R."/>
            <person name="Zhulin I.B."/>
            <person name="Loeffler F.E."/>
            <person name="Richardson P."/>
        </authorList>
    </citation>
    <scope>NUCLEOTIDE SEQUENCE [LARGE SCALE GENOMIC DNA]</scope>
    <source>
        <strain evidence="2 3">2CP-C</strain>
    </source>
</reference>
<feature type="chain" id="PRO_5004210375" description="Outer membrane lipoprotein carrier protein LolA" evidence="1">
    <location>
        <begin position="25"/>
        <end position="214"/>
    </location>
</feature>
<feature type="signal peptide" evidence="1">
    <location>
        <begin position="1"/>
        <end position="24"/>
    </location>
</feature>
<dbReference type="RefSeq" id="WP_011419617.1">
    <property type="nucleotide sequence ID" value="NC_007760.1"/>
</dbReference>
<organism evidence="2 3">
    <name type="scientific">Anaeromyxobacter dehalogenans (strain 2CP-C)</name>
    <dbReference type="NCBI Taxonomy" id="290397"/>
    <lineage>
        <taxon>Bacteria</taxon>
        <taxon>Pseudomonadati</taxon>
        <taxon>Myxococcota</taxon>
        <taxon>Myxococcia</taxon>
        <taxon>Myxococcales</taxon>
        <taxon>Cystobacterineae</taxon>
        <taxon>Anaeromyxobacteraceae</taxon>
        <taxon>Anaeromyxobacter</taxon>
    </lineage>
</organism>
<protein>
    <recommendedName>
        <fullName evidence="4">Outer membrane lipoprotein carrier protein LolA</fullName>
    </recommendedName>
</protein>
<dbReference type="Proteomes" id="UP000001935">
    <property type="component" value="Chromosome"/>
</dbReference>
<accession>Q2INE9</accession>